<name>A0A9Q0SAM3_9DIPT</name>
<dbReference type="InterPro" id="IPR003378">
    <property type="entry name" value="Fringe-like_glycosylTrfase"/>
</dbReference>
<evidence type="ECO:0000256" key="6">
    <source>
        <dbReference type="ARBA" id="ARBA00022968"/>
    </source>
</evidence>
<evidence type="ECO:0000256" key="3">
    <source>
        <dbReference type="ARBA" id="ARBA00022676"/>
    </source>
</evidence>
<comment type="subcellular location">
    <subcellularLocation>
        <location evidence="9">Endomembrane system</location>
        <topology evidence="9">Single-pass membrane protein</topology>
    </subcellularLocation>
    <subcellularLocation>
        <location evidence="1">Membrane</location>
        <topology evidence="1">Single-pass type II membrane protein</topology>
    </subcellularLocation>
</comment>
<proteinExistence type="inferred from homology"/>
<sequence length="456" mass="52468">LNEITILIRSQGDVYNRKFASELKKEILQQSRGLKPPQVYLTHETFNHGSWAITPLLAENVAKILTVETKWLILCEDQSGIDLKALIDNLNKEDFTAEAFIGYPLMDEEATIIHHFAFFENPSWFLYPFLNAGVGITIPLLNRLLERLNNEKFSTEFFIDPSHEFSMFVWNNGKGHKLKSAPYFCQQRKIGCAIYSKPYATCDKWIPTENIFFAVKTCSKFHLERVPIIQSTWSRDTKYIRFYSDVTDKSVPTINSGIPNTKAGHCEKAMSILSLIVKEIESNTSLSKVDWIVLSDDDTLMSVKQLQNTLGCYDSQNEDIYLGERYGYRLLSPDGFNYITGGGGIVFSIRTIKKLVNRCSCPTRSAPDDMIIGVCLKQLGIEPIHSPRFHQARPIDYSKELLTDSPISFHKFWQIDPLEVYRKWFENWNQIENKLYASTERNDIIDDISTIKHIDL</sequence>
<dbReference type="PANTHER" id="PTHR10811">
    <property type="entry name" value="FRINGE-RELATED"/>
    <property type="match status" value="1"/>
</dbReference>
<evidence type="ECO:0000256" key="8">
    <source>
        <dbReference type="ARBA" id="ARBA00023136"/>
    </source>
</evidence>
<dbReference type="GO" id="GO:0012505">
    <property type="term" value="C:endomembrane system"/>
    <property type="evidence" value="ECO:0007669"/>
    <property type="project" value="UniProtKB-SubCell"/>
</dbReference>
<evidence type="ECO:0000313" key="12">
    <source>
        <dbReference type="Proteomes" id="UP001151699"/>
    </source>
</evidence>
<organism evidence="11 12">
    <name type="scientific">Pseudolycoriella hygida</name>
    <dbReference type="NCBI Taxonomy" id="35572"/>
    <lineage>
        <taxon>Eukaryota</taxon>
        <taxon>Metazoa</taxon>
        <taxon>Ecdysozoa</taxon>
        <taxon>Arthropoda</taxon>
        <taxon>Hexapoda</taxon>
        <taxon>Insecta</taxon>
        <taxon>Pterygota</taxon>
        <taxon>Neoptera</taxon>
        <taxon>Endopterygota</taxon>
        <taxon>Diptera</taxon>
        <taxon>Nematocera</taxon>
        <taxon>Sciaroidea</taxon>
        <taxon>Sciaridae</taxon>
        <taxon>Pseudolycoriella</taxon>
    </lineage>
</organism>
<keyword evidence="4" id="KW-0808">Transferase</keyword>
<evidence type="ECO:0000256" key="7">
    <source>
        <dbReference type="ARBA" id="ARBA00022989"/>
    </source>
</evidence>
<evidence type="ECO:0000256" key="4">
    <source>
        <dbReference type="ARBA" id="ARBA00022679"/>
    </source>
</evidence>
<keyword evidence="12" id="KW-1185">Reference proteome</keyword>
<reference evidence="11" key="1">
    <citation type="submission" date="2022-07" db="EMBL/GenBank/DDBJ databases">
        <authorList>
            <person name="Trinca V."/>
            <person name="Uliana J.V.C."/>
            <person name="Torres T.T."/>
            <person name="Ward R.J."/>
            <person name="Monesi N."/>
        </authorList>
    </citation>
    <scope>NUCLEOTIDE SEQUENCE</scope>
    <source>
        <strain evidence="11">HSMRA1968</strain>
        <tissue evidence="11">Whole embryos</tissue>
    </source>
</reference>
<dbReference type="GO" id="GO:0016020">
    <property type="term" value="C:membrane"/>
    <property type="evidence" value="ECO:0007669"/>
    <property type="project" value="UniProtKB-SubCell"/>
</dbReference>
<dbReference type="Pfam" id="PF02434">
    <property type="entry name" value="Fringe"/>
    <property type="match status" value="1"/>
</dbReference>
<dbReference type="EMBL" id="WJQU01000001">
    <property type="protein sequence ID" value="KAJ6650035.1"/>
    <property type="molecule type" value="Genomic_DNA"/>
</dbReference>
<dbReference type="Proteomes" id="UP001151699">
    <property type="component" value="Chromosome A"/>
</dbReference>
<evidence type="ECO:0000313" key="11">
    <source>
        <dbReference type="EMBL" id="KAJ6650035.1"/>
    </source>
</evidence>
<keyword evidence="6" id="KW-0735">Signal-anchor</keyword>
<comment type="similarity">
    <text evidence="2">Belongs to the glycosyltransferase 31 family.</text>
</comment>
<feature type="non-terminal residue" evidence="11">
    <location>
        <position position="456"/>
    </location>
</feature>
<protein>
    <submittedName>
        <fullName evidence="11">Beta-1,3-glucosyltransferase</fullName>
    </submittedName>
</protein>
<feature type="domain" description="Fringe-like glycosyltransferase" evidence="10">
    <location>
        <begin position="208"/>
        <end position="414"/>
    </location>
</feature>
<gene>
    <name evidence="11" type="primary">B3GLCT</name>
    <name evidence="11" type="ORF">Bhyg_05278</name>
</gene>
<accession>A0A9Q0SAM3</accession>
<dbReference type="OrthoDB" id="421979at2759"/>
<feature type="non-terminal residue" evidence="11">
    <location>
        <position position="1"/>
    </location>
</feature>
<keyword evidence="3" id="KW-0328">Glycosyltransferase</keyword>
<evidence type="ECO:0000259" key="10">
    <source>
        <dbReference type="Pfam" id="PF02434"/>
    </source>
</evidence>
<dbReference type="GO" id="GO:0016757">
    <property type="term" value="F:glycosyltransferase activity"/>
    <property type="evidence" value="ECO:0007669"/>
    <property type="project" value="UniProtKB-KW"/>
</dbReference>
<dbReference type="Gene3D" id="3.90.550.50">
    <property type="match status" value="1"/>
</dbReference>
<keyword evidence="8" id="KW-0472">Membrane</keyword>
<evidence type="ECO:0000256" key="1">
    <source>
        <dbReference type="ARBA" id="ARBA00004606"/>
    </source>
</evidence>
<evidence type="ECO:0000256" key="9">
    <source>
        <dbReference type="ARBA" id="ARBA00037847"/>
    </source>
</evidence>
<dbReference type="AlphaFoldDB" id="A0A9Q0SAM3"/>
<evidence type="ECO:0000256" key="2">
    <source>
        <dbReference type="ARBA" id="ARBA00008661"/>
    </source>
</evidence>
<comment type="caution">
    <text evidence="11">The sequence shown here is derived from an EMBL/GenBank/DDBJ whole genome shotgun (WGS) entry which is preliminary data.</text>
</comment>
<keyword evidence="7" id="KW-1133">Transmembrane helix</keyword>
<dbReference type="FunFam" id="3.90.550.50:FF:000008">
    <property type="entry name" value="Beta-1,3-glucosyltransferase"/>
    <property type="match status" value="1"/>
</dbReference>
<evidence type="ECO:0000256" key="5">
    <source>
        <dbReference type="ARBA" id="ARBA00022692"/>
    </source>
</evidence>
<keyword evidence="5" id="KW-0812">Transmembrane</keyword>